<reference evidence="5" key="1">
    <citation type="journal article" date="2020" name="Stud. Mycol.">
        <title>101 Dothideomycetes genomes: a test case for predicting lifestyles and emergence of pathogens.</title>
        <authorList>
            <person name="Haridas S."/>
            <person name="Albert R."/>
            <person name="Binder M."/>
            <person name="Bloem J."/>
            <person name="Labutti K."/>
            <person name="Salamov A."/>
            <person name="Andreopoulos B."/>
            <person name="Baker S."/>
            <person name="Barry K."/>
            <person name="Bills G."/>
            <person name="Bluhm B."/>
            <person name="Cannon C."/>
            <person name="Castanera R."/>
            <person name="Culley D."/>
            <person name="Daum C."/>
            <person name="Ezra D."/>
            <person name="Gonzalez J."/>
            <person name="Henrissat B."/>
            <person name="Kuo A."/>
            <person name="Liang C."/>
            <person name="Lipzen A."/>
            <person name="Lutzoni F."/>
            <person name="Magnuson J."/>
            <person name="Mondo S."/>
            <person name="Nolan M."/>
            <person name="Ohm R."/>
            <person name="Pangilinan J."/>
            <person name="Park H.-J."/>
            <person name="Ramirez L."/>
            <person name="Alfaro M."/>
            <person name="Sun H."/>
            <person name="Tritt A."/>
            <person name="Yoshinaga Y."/>
            <person name="Zwiers L.-H."/>
            <person name="Turgeon B."/>
            <person name="Goodwin S."/>
            <person name="Spatafora J."/>
            <person name="Crous P."/>
            <person name="Grigoriev I."/>
        </authorList>
    </citation>
    <scope>NUCLEOTIDE SEQUENCE</scope>
    <source>
        <strain evidence="5">CBS 113818</strain>
    </source>
</reference>
<dbReference type="SUPFAM" id="SSF47819">
    <property type="entry name" value="HRDC-like"/>
    <property type="match status" value="1"/>
</dbReference>
<dbReference type="InterPro" id="IPR044876">
    <property type="entry name" value="HRDC_dom_sf"/>
</dbReference>
<dbReference type="InterPro" id="IPR002121">
    <property type="entry name" value="HRDC_dom"/>
</dbReference>
<evidence type="ECO:0000313" key="5">
    <source>
        <dbReference type="EMBL" id="KAF2826821.1"/>
    </source>
</evidence>
<dbReference type="CDD" id="cd06141">
    <property type="entry name" value="WRN_exo"/>
    <property type="match status" value="1"/>
</dbReference>
<dbReference type="SUPFAM" id="SSF53098">
    <property type="entry name" value="Ribonuclease H-like"/>
    <property type="match status" value="1"/>
</dbReference>
<keyword evidence="1" id="KW-0540">Nuclease</keyword>
<feature type="compositionally biased region" description="Polar residues" evidence="3">
    <location>
        <begin position="548"/>
        <end position="563"/>
    </location>
</feature>
<evidence type="ECO:0000313" key="6">
    <source>
        <dbReference type="Proteomes" id="UP000799424"/>
    </source>
</evidence>
<dbReference type="SMART" id="SM00474">
    <property type="entry name" value="35EXOc"/>
    <property type="match status" value="1"/>
</dbReference>
<sequence length="674" mass="74578">MEDTAPVVNNDGDLEKPEADNMARWPLSFKLQLPKQQQGQQSLKSFGFDSSRPLKKCWWSQRLYRGPGDKPVQILYSKTKADSEKIAQQFLDEPVVGFDMEWPWDDYKKTGLQNKIGLIQVASEDRIGLFHIGLHSGKTTDDIIAPSLRKLIENPEIGKLGVGILNADFARMRRHFKLDPKGAVELSHLYRLVKFGGFKPELVSTKLVSLARLVEDQLGHPLYKGDVRTSNWSKPLSRDQINYAAGDAYAGYMLYHCMNYKRLKMKSKPPLPIYAERYADGYLGHKLSGVIPLRLDARTKDGTLITSETFFETAMSDSVLPSNSKAKDKNVPQASKPKTPKIPKELSDAVSHALYNELVLRRASLAEKAGLPVYKVTTNTVLVALALDRPTDKKTLLAVKGIGPKQEETYGKVWLEVISQFMDPDSVTDTTTAVEAKATTTSSERYEAQEPPSTPNRLPRRGRHDAQDSPDSSPAFATPTQRTPQLHTGLSFTMAETKLDAGELNSDESDDDGASCATDDSLLSLDFGMTPSHPTPHLKRKRTESPSKEATLTASQRLQQMTQAPLLPLPDTSIPPPATPSKPAPLHFAPLTPRSRISRNKLLAFSKLVTNKLGRRPPGAPPIVSERTLSLIVIRAPQTVEELDKIPGIDTFALACQQTGTDLLKNIVKFSGRT</sequence>
<dbReference type="Proteomes" id="UP000799424">
    <property type="component" value="Unassembled WGS sequence"/>
</dbReference>
<proteinExistence type="predicted"/>
<dbReference type="EMBL" id="MU006225">
    <property type="protein sequence ID" value="KAF2826821.1"/>
    <property type="molecule type" value="Genomic_DNA"/>
</dbReference>
<dbReference type="PROSITE" id="PS50967">
    <property type="entry name" value="HRDC"/>
    <property type="match status" value="1"/>
</dbReference>
<dbReference type="PANTHER" id="PTHR13620">
    <property type="entry name" value="3-5 EXONUCLEASE"/>
    <property type="match status" value="1"/>
</dbReference>
<feature type="compositionally biased region" description="Polar residues" evidence="3">
    <location>
        <begin position="478"/>
        <end position="489"/>
    </location>
</feature>
<dbReference type="GO" id="GO:0000166">
    <property type="term" value="F:nucleotide binding"/>
    <property type="evidence" value="ECO:0007669"/>
    <property type="project" value="InterPro"/>
</dbReference>
<feature type="region of interest" description="Disordered" evidence="3">
    <location>
        <begin position="525"/>
        <end position="593"/>
    </location>
</feature>
<evidence type="ECO:0000256" key="3">
    <source>
        <dbReference type="SAM" id="MobiDB-lite"/>
    </source>
</evidence>
<dbReference type="Pfam" id="PF01612">
    <property type="entry name" value="DNA_pol_A_exo1"/>
    <property type="match status" value="1"/>
</dbReference>
<dbReference type="InterPro" id="IPR036397">
    <property type="entry name" value="RNaseH_sf"/>
</dbReference>
<protein>
    <recommendedName>
        <fullName evidence="4">HRDC domain-containing protein</fullName>
    </recommendedName>
</protein>
<dbReference type="InterPro" id="IPR010997">
    <property type="entry name" value="HRDC-like_sf"/>
</dbReference>
<dbReference type="InterPro" id="IPR012337">
    <property type="entry name" value="RNaseH-like_sf"/>
</dbReference>
<evidence type="ECO:0000256" key="2">
    <source>
        <dbReference type="ARBA" id="ARBA00022801"/>
    </source>
</evidence>
<dbReference type="GO" id="GO:0003676">
    <property type="term" value="F:nucleic acid binding"/>
    <property type="evidence" value="ECO:0007669"/>
    <property type="project" value="InterPro"/>
</dbReference>
<feature type="compositionally biased region" description="Pro residues" evidence="3">
    <location>
        <begin position="573"/>
        <end position="583"/>
    </location>
</feature>
<dbReference type="GO" id="GO:0008408">
    <property type="term" value="F:3'-5' exonuclease activity"/>
    <property type="evidence" value="ECO:0007669"/>
    <property type="project" value="InterPro"/>
</dbReference>
<dbReference type="Gene3D" id="3.30.420.10">
    <property type="entry name" value="Ribonuclease H-like superfamily/Ribonuclease H"/>
    <property type="match status" value="1"/>
</dbReference>
<dbReference type="OrthoDB" id="1920326at2759"/>
<dbReference type="GO" id="GO:0005737">
    <property type="term" value="C:cytoplasm"/>
    <property type="evidence" value="ECO:0007669"/>
    <property type="project" value="TreeGrafter"/>
</dbReference>
<accession>A0A6A7A0N6</accession>
<dbReference type="Pfam" id="PF00570">
    <property type="entry name" value="HRDC"/>
    <property type="match status" value="1"/>
</dbReference>
<keyword evidence="6" id="KW-1185">Reference proteome</keyword>
<dbReference type="GO" id="GO:0006139">
    <property type="term" value="P:nucleobase-containing compound metabolic process"/>
    <property type="evidence" value="ECO:0007669"/>
    <property type="project" value="InterPro"/>
</dbReference>
<keyword evidence="2" id="KW-0378">Hydrolase</keyword>
<organism evidence="5 6">
    <name type="scientific">Ophiobolus disseminans</name>
    <dbReference type="NCBI Taxonomy" id="1469910"/>
    <lineage>
        <taxon>Eukaryota</taxon>
        <taxon>Fungi</taxon>
        <taxon>Dikarya</taxon>
        <taxon>Ascomycota</taxon>
        <taxon>Pezizomycotina</taxon>
        <taxon>Dothideomycetes</taxon>
        <taxon>Pleosporomycetidae</taxon>
        <taxon>Pleosporales</taxon>
        <taxon>Pleosporineae</taxon>
        <taxon>Phaeosphaeriaceae</taxon>
        <taxon>Ophiobolus</taxon>
    </lineage>
</organism>
<gene>
    <name evidence="5" type="ORF">CC86DRAFT_369966</name>
</gene>
<dbReference type="PANTHER" id="PTHR13620:SF104">
    <property type="entry name" value="EXONUCLEASE 3'-5' DOMAIN-CONTAINING PROTEIN 2"/>
    <property type="match status" value="1"/>
</dbReference>
<dbReference type="FunFam" id="3.30.420.10:FF:000100">
    <property type="entry name" value="3'-5' exonuclease/helicase (Wrn), putative"/>
    <property type="match status" value="1"/>
</dbReference>
<feature type="region of interest" description="Disordered" evidence="3">
    <location>
        <begin position="320"/>
        <end position="343"/>
    </location>
</feature>
<dbReference type="AlphaFoldDB" id="A0A6A7A0N6"/>
<evidence type="ECO:0000256" key="1">
    <source>
        <dbReference type="ARBA" id="ARBA00022722"/>
    </source>
</evidence>
<dbReference type="SMART" id="SM00341">
    <property type="entry name" value="HRDC"/>
    <property type="match status" value="1"/>
</dbReference>
<dbReference type="InterPro" id="IPR002562">
    <property type="entry name" value="3'-5'_exonuclease_dom"/>
</dbReference>
<feature type="region of interest" description="Disordered" evidence="3">
    <location>
        <begin position="437"/>
        <end position="489"/>
    </location>
</feature>
<dbReference type="GO" id="GO:0005634">
    <property type="term" value="C:nucleus"/>
    <property type="evidence" value="ECO:0007669"/>
    <property type="project" value="TreeGrafter"/>
</dbReference>
<evidence type="ECO:0000259" key="4">
    <source>
        <dbReference type="PROSITE" id="PS50967"/>
    </source>
</evidence>
<dbReference type="InterPro" id="IPR051132">
    <property type="entry name" value="3-5_Exonuclease_domain"/>
</dbReference>
<name>A0A6A7A0N6_9PLEO</name>
<feature type="domain" description="HRDC" evidence="4">
    <location>
        <begin position="348"/>
        <end position="428"/>
    </location>
</feature>
<dbReference type="Gene3D" id="1.10.150.80">
    <property type="entry name" value="HRDC domain"/>
    <property type="match status" value="1"/>
</dbReference>